<dbReference type="EMBL" id="FXUB01000001">
    <property type="protein sequence ID" value="SMP06499.1"/>
    <property type="molecule type" value="Genomic_DNA"/>
</dbReference>
<feature type="domain" description="Alpha-D-phosphohexomutase alpha/beta/alpha" evidence="9">
    <location>
        <begin position="154"/>
        <end position="255"/>
    </location>
</feature>
<sequence length="464" mass="51877">MIKFGTDGWRGVISKDFTFDNLKKVAVAHALYLKELGAERVVVGYDLRFLSEEYGRFVAGIFADMGFEVVLSKTFSPTPAVSHATKYAGFDNGIVITASHNHGKYNGYKVKESFGGAATTEFTRGIESKLEEAEKFLDEVKGSGDFEVEDIVTPYVEGVRQQLELSLFKEKAVEIVHDPMFGAQQGLLSRAVEGTKTRVVSIHSYRDPLFGGKHPEPIVEKNILALKEVVRAKRADVGIAHDGDGDRVGIVDEKGSFVNSQIVYTLLLQHVIRNKGVRNGIVVKTVSTGYLVDRVCRAEGIELKEVPVGFKNISEVALKEKVMFGGEESGGYAFMDYLPERDGLLMGLLIVEKMLAEGKSVSEMVKALFKEFGEAYYLRRDLPVTEEERENLEKLKKNPPEKWNDLVVDRVITIDGLKIIFKDDSWILFRPSGTEPVFRVYAETPSVERTRELLEWGCKLVKSN</sequence>
<keyword evidence="5" id="KW-0460">Magnesium</keyword>
<keyword evidence="4" id="KW-0479">Metal-binding</keyword>
<dbReference type="CDD" id="cd05800">
    <property type="entry name" value="PGM_like2"/>
    <property type="match status" value="1"/>
</dbReference>
<dbReference type="InterPro" id="IPR016055">
    <property type="entry name" value="A-D-PHexomutase_a/b/a-I/II/III"/>
</dbReference>
<dbReference type="Pfam" id="PF02878">
    <property type="entry name" value="PGM_PMM_I"/>
    <property type="match status" value="1"/>
</dbReference>
<evidence type="ECO:0000256" key="4">
    <source>
        <dbReference type="ARBA" id="ARBA00022723"/>
    </source>
</evidence>
<dbReference type="PANTHER" id="PTHR45745">
    <property type="entry name" value="PHOSPHOMANNOMUTASE 45A"/>
    <property type="match status" value="1"/>
</dbReference>
<dbReference type="Gene3D" id="3.40.120.10">
    <property type="entry name" value="Alpha-D-Glucose-1,6-Bisphosphate, subunit A, domain 3"/>
    <property type="match status" value="3"/>
</dbReference>
<evidence type="ECO:0000256" key="3">
    <source>
        <dbReference type="ARBA" id="ARBA00022553"/>
    </source>
</evidence>
<evidence type="ECO:0000259" key="7">
    <source>
        <dbReference type="Pfam" id="PF00408"/>
    </source>
</evidence>
<organism evidence="11 12">
    <name type="scientific">Desulfurobacterium pacificum</name>
    <dbReference type="NCBI Taxonomy" id="240166"/>
    <lineage>
        <taxon>Bacteria</taxon>
        <taxon>Pseudomonadati</taxon>
        <taxon>Aquificota</taxon>
        <taxon>Aquificia</taxon>
        <taxon>Desulfurobacteriales</taxon>
        <taxon>Desulfurobacteriaceae</taxon>
        <taxon>Desulfurobacterium</taxon>
    </lineage>
</organism>
<comment type="similarity">
    <text evidence="2">Belongs to the phosphohexose mutase family.</text>
</comment>
<evidence type="ECO:0000256" key="1">
    <source>
        <dbReference type="ARBA" id="ARBA00001946"/>
    </source>
</evidence>
<dbReference type="RefSeq" id="WP_283399888.1">
    <property type="nucleotide sequence ID" value="NZ_FXUB01000001.1"/>
</dbReference>
<accession>A0ABY1NCN2</accession>
<feature type="domain" description="Alpha-D-phosphohexomutase alpha/beta/alpha" evidence="10">
    <location>
        <begin position="263"/>
        <end position="372"/>
    </location>
</feature>
<dbReference type="PRINTS" id="PR00509">
    <property type="entry name" value="PGMPMM"/>
</dbReference>
<proteinExistence type="inferred from homology"/>
<evidence type="ECO:0000256" key="2">
    <source>
        <dbReference type="ARBA" id="ARBA00010231"/>
    </source>
</evidence>
<dbReference type="Pfam" id="PF00408">
    <property type="entry name" value="PGM_PMM_IV"/>
    <property type="match status" value="1"/>
</dbReference>
<evidence type="ECO:0000256" key="5">
    <source>
        <dbReference type="ARBA" id="ARBA00022842"/>
    </source>
</evidence>
<keyword evidence="6" id="KW-0413">Isomerase</keyword>
<comment type="caution">
    <text evidence="11">The sequence shown here is derived from an EMBL/GenBank/DDBJ whole genome shotgun (WGS) entry which is preliminary data.</text>
</comment>
<gene>
    <name evidence="11" type="ORF">SAMN06265339_0382</name>
</gene>
<dbReference type="SUPFAM" id="SSF53738">
    <property type="entry name" value="Phosphoglucomutase, first 3 domains"/>
    <property type="match status" value="2"/>
</dbReference>
<dbReference type="PANTHER" id="PTHR45745:SF1">
    <property type="entry name" value="PHOSPHOGLUCOMUTASE 2B-RELATED"/>
    <property type="match status" value="1"/>
</dbReference>
<evidence type="ECO:0000313" key="12">
    <source>
        <dbReference type="Proteomes" id="UP001157911"/>
    </source>
</evidence>
<evidence type="ECO:0000259" key="9">
    <source>
        <dbReference type="Pfam" id="PF02879"/>
    </source>
</evidence>
<feature type="domain" description="Alpha-D-phosphohexomutase alpha/beta/alpha" evidence="8">
    <location>
        <begin position="2"/>
        <end position="134"/>
    </location>
</feature>
<dbReference type="Gene3D" id="3.30.310.50">
    <property type="entry name" value="Alpha-D-phosphohexomutase, C-terminal domain"/>
    <property type="match status" value="1"/>
</dbReference>
<feature type="domain" description="Alpha-D-phosphohexomutase C-terminal" evidence="7">
    <location>
        <begin position="390"/>
        <end position="453"/>
    </location>
</feature>
<evidence type="ECO:0000313" key="11">
    <source>
        <dbReference type="EMBL" id="SMP06499.1"/>
    </source>
</evidence>
<dbReference type="InterPro" id="IPR036900">
    <property type="entry name" value="A-D-PHexomutase_C_sf"/>
</dbReference>
<dbReference type="InterPro" id="IPR005846">
    <property type="entry name" value="A-D-PHexomutase_a/b/a-III"/>
</dbReference>
<evidence type="ECO:0000256" key="6">
    <source>
        <dbReference type="ARBA" id="ARBA00023235"/>
    </source>
</evidence>
<dbReference type="Proteomes" id="UP001157911">
    <property type="component" value="Unassembled WGS sequence"/>
</dbReference>
<evidence type="ECO:0000259" key="10">
    <source>
        <dbReference type="Pfam" id="PF02880"/>
    </source>
</evidence>
<dbReference type="Pfam" id="PF02880">
    <property type="entry name" value="PGM_PMM_III"/>
    <property type="match status" value="1"/>
</dbReference>
<dbReference type="InterPro" id="IPR005845">
    <property type="entry name" value="A-D-PHexomutase_a/b/a-II"/>
</dbReference>
<keyword evidence="12" id="KW-1185">Reference proteome</keyword>
<evidence type="ECO:0000259" key="8">
    <source>
        <dbReference type="Pfam" id="PF02878"/>
    </source>
</evidence>
<dbReference type="Pfam" id="PF02879">
    <property type="entry name" value="PGM_PMM_II"/>
    <property type="match status" value="1"/>
</dbReference>
<dbReference type="InterPro" id="IPR005844">
    <property type="entry name" value="A-D-PHexomutase_a/b/a-I"/>
</dbReference>
<keyword evidence="3" id="KW-0597">Phosphoprotein</keyword>
<dbReference type="InterPro" id="IPR005843">
    <property type="entry name" value="A-D-PHexomutase_C"/>
</dbReference>
<comment type="cofactor">
    <cofactor evidence="1">
        <name>Mg(2+)</name>
        <dbReference type="ChEBI" id="CHEBI:18420"/>
    </cofactor>
</comment>
<name>A0ABY1NCN2_9BACT</name>
<dbReference type="InterPro" id="IPR005841">
    <property type="entry name" value="Alpha-D-phosphohexomutase_SF"/>
</dbReference>
<protein>
    <submittedName>
        <fullName evidence="11">Phosphomannomutase</fullName>
    </submittedName>
</protein>
<dbReference type="SUPFAM" id="SSF55957">
    <property type="entry name" value="Phosphoglucomutase, C-terminal domain"/>
    <property type="match status" value="1"/>
</dbReference>
<reference evidence="11 12" key="1">
    <citation type="submission" date="2017-05" db="EMBL/GenBank/DDBJ databases">
        <authorList>
            <person name="Varghese N."/>
            <person name="Submissions S."/>
        </authorList>
    </citation>
    <scope>NUCLEOTIDE SEQUENCE [LARGE SCALE GENOMIC DNA]</scope>
    <source>
        <strain evidence="11 12">DSM 15522</strain>
    </source>
</reference>